<evidence type="ECO:0000259" key="11">
    <source>
        <dbReference type="Pfam" id="PF01545"/>
    </source>
</evidence>
<dbReference type="EMBL" id="AGSI01000005">
    <property type="protein sequence ID" value="EIE24587.1"/>
    <property type="molecule type" value="Genomic_DNA"/>
</dbReference>
<dbReference type="Pfam" id="PF16916">
    <property type="entry name" value="ZT_dimer"/>
    <property type="match status" value="1"/>
</dbReference>
<evidence type="ECO:0000256" key="2">
    <source>
        <dbReference type="ARBA" id="ARBA00008873"/>
    </source>
</evidence>
<evidence type="ECO:0000256" key="8">
    <source>
        <dbReference type="ARBA" id="ARBA00023136"/>
    </source>
</evidence>
<feature type="domain" description="Cation efflux protein cytoplasmic" evidence="12">
    <location>
        <begin position="238"/>
        <end position="295"/>
    </location>
</feature>
<keyword evidence="8 10" id="KW-0472">Membrane</keyword>
<accession>I0Z1R8</accession>
<dbReference type="InterPro" id="IPR002524">
    <property type="entry name" value="Cation_efflux"/>
</dbReference>
<dbReference type="STRING" id="574566.I0Z1R8"/>
<gene>
    <name evidence="13" type="ORF">COCSUDRAFT_14234</name>
</gene>
<keyword evidence="6 10" id="KW-1133">Transmembrane helix</keyword>
<keyword evidence="4 10" id="KW-0812">Transmembrane</keyword>
<keyword evidence="5" id="KW-0864">Zinc transport</keyword>
<keyword evidence="5" id="KW-0862">Zinc</keyword>
<dbReference type="SMR" id="I0Z1R8"/>
<keyword evidence="14" id="KW-1185">Reference proteome</keyword>
<dbReference type="RefSeq" id="XP_005649131.1">
    <property type="nucleotide sequence ID" value="XM_005649074.1"/>
</dbReference>
<evidence type="ECO:0000256" key="5">
    <source>
        <dbReference type="ARBA" id="ARBA00022906"/>
    </source>
</evidence>
<dbReference type="OrthoDB" id="9944568at2759"/>
<dbReference type="NCBIfam" id="TIGR01297">
    <property type="entry name" value="CDF"/>
    <property type="match status" value="1"/>
</dbReference>
<evidence type="ECO:0000313" key="14">
    <source>
        <dbReference type="Proteomes" id="UP000007264"/>
    </source>
</evidence>
<feature type="domain" description="Cation efflux protein transmembrane" evidence="11">
    <location>
        <begin position="7"/>
        <end position="231"/>
    </location>
</feature>
<evidence type="ECO:0000256" key="3">
    <source>
        <dbReference type="ARBA" id="ARBA00022448"/>
    </source>
</evidence>
<reference evidence="13 14" key="1">
    <citation type="journal article" date="2012" name="Genome Biol.">
        <title>The genome of the polar eukaryotic microalga coccomyxa subellipsoidea reveals traits of cold adaptation.</title>
        <authorList>
            <person name="Blanc G."/>
            <person name="Agarkova I."/>
            <person name="Grimwood J."/>
            <person name="Kuo A."/>
            <person name="Brueggeman A."/>
            <person name="Dunigan D."/>
            <person name="Gurnon J."/>
            <person name="Ladunga I."/>
            <person name="Lindquist E."/>
            <person name="Lucas S."/>
            <person name="Pangilinan J."/>
            <person name="Proschold T."/>
            <person name="Salamov A."/>
            <person name="Schmutz J."/>
            <person name="Weeks D."/>
            <person name="Yamada T."/>
            <person name="Claverie J.M."/>
            <person name="Grigoriev I."/>
            <person name="Van Etten J."/>
            <person name="Lomsadze A."/>
            <person name="Borodovsky M."/>
        </authorList>
    </citation>
    <scope>NUCLEOTIDE SEQUENCE [LARGE SCALE GENOMIC DNA]</scope>
    <source>
        <strain evidence="13 14">C-169</strain>
    </source>
</reference>
<feature type="region of interest" description="Disordered" evidence="9">
    <location>
        <begin position="137"/>
        <end position="158"/>
    </location>
</feature>
<dbReference type="GO" id="GO:0005385">
    <property type="term" value="F:zinc ion transmembrane transporter activity"/>
    <property type="evidence" value="ECO:0007669"/>
    <property type="project" value="TreeGrafter"/>
</dbReference>
<feature type="transmembrane region" description="Helical" evidence="10">
    <location>
        <begin position="108"/>
        <end position="128"/>
    </location>
</feature>
<dbReference type="InterPro" id="IPR027470">
    <property type="entry name" value="Cation_efflux_CTD"/>
</dbReference>
<protein>
    <submittedName>
        <fullName evidence="13">Cation efflux protein</fullName>
    </submittedName>
</protein>
<comment type="similarity">
    <text evidence="2">Belongs to the cation diffusion facilitator (CDF) transporter (TC 2.A.4) family. SLC30A subfamily.</text>
</comment>
<dbReference type="GeneID" id="17042589"/>
<evidence type="ECO:0000256" key="10">
    <source>
        <dbReference type="SAM" id="Phobius"/>
    </source>
</evidence>
<evidence type="ECO:0000256" key="9">
    <source>
        <dbReference type="SAM" id="MobiDB-lite"/>
    </source>
</evidence>
<dbReference type="Gene3D" id="1.20.1510.10">
    <property type="entry name" value="Cation efflux protein transmembrane domain"/>
    <property type="match status" value="1"/>
</dbReference>
<comment type="subcellular location">
    <subcellularLocation>
        <location evidence="1">Membrane</location>
        <topology evidence="1">Multi-pass membrane protein</topology>
    </subcellularLocation>
</comment>
<evidence type="ECO:0000259" key="12">
    <source>
        <dbReference type="Pfam" id="PF16916"/>
    </source>
</evidence>
<dbReference type="PANTHER" id="PTHR11562:SF17">
    <property type="entry name" value="RE54080P-RELATED"/>
    <property type="match status" value="1"/>
</dbReference>
<dbReference type="InterPro" id="IPR058533">
    <property type="entry name" value="Cation_efflux_TM"/>
</dbReference>
<feature type="transmembrane region" description="Helical" evidence="10">
    <location>
        <begin position="197"/>
        <end position="223"/>
    </location>
</feature>
<evidence type="ECO:0000313" key="13">
    <source>
        <dbReference type="EMBL" id="EIE24587.1"/>
    </source>
</evidence>
<name>I0Z1R8_COCSC</name>
<dbReference type="SUPFAM" id="SSF161111">
    <property type="entry name" value="Cation efflux protein transmembrane domain-like"/>
    <property type="match status" value="1"/>
</dbReference>
<proteinExistence type="inferred from homology"/>
<dbReference type="KEGG" id="csl:COCSUDRAFT_14234"/>
<dbReference type="eggNOG" id="KOG1482">
    <property type="taxonomic scope" value="Eukaryota"/>
</dbReference>
<dbReference type="Pfam" id="PF01545">
    <property type="entry name" value="Cation_efflux"/>
    <property type="match status" value="1"/>
</dbReference>
<organism evidence="13 14">
    <name type="scientific">Coccomyxa subellipsoidea (strain C-169)</name>
    <name type="common">Green microalga</name>
    <dbReference type="NCBI Taxonomy" id="574566"/>
    <lineage>
        <taxon>Eukaryota</taxon>
        <taxon>Viridiplantae</taxon>
        <taxon>Chlorophyta</taxon>
        <taxon>core chlorophytes</taxon>
        <taxon>Trebouxiophyceae</taxon>
        <taxon>Trebouxiophyceae incertae sedis</taxon>
        <taxon>Coccomyxaceae</taxon>
        <taxon>Coccomyxa</taxon>
        <taxon>Coccomyxa subellipsoidea</taxon>
    </lineage>
</organism>
<evidence type="ECO:0000256" key="7">
    <source>
        <dbReference type="ARBA" id="ARBA00023065"/>
    </source>
</evidence>
<feature type="transmembrane region" description="Helical" evidence="10">
    <location>
        <begin position="77"/>
        <end position="96"/>
    </location>
</feature>
<sequence length="319" mass="34226">MQIQCKLIVVLVIASIFMVVEVVGGFIAHSVAIMTDAAHLLSDTSGFGVALFASIYATKKSMSTHTFGYHRIEVMGALASVVSTYLVTGALLYEAVNRFIHPTPINGKLMFILAVAGLVVNITLFAILGGHHHGHFHSHSHDHSQGGGTCGHGHQHSHGHGENINMRGAIIHALGDLVQSIGVVIASVLIWCNEGGSHWWLLADPICTVIFAIIVLFTTVGILRDISDILMERVPRALDADVIQADLQKIEGVVSVHDLHVWALKPGVPLLATHLNVAKEQDACKVLMAATSYCVSKGITHSTIQLLHNNAPCCIPAQR</sequence>
<evidence type="ECO:0000256" key="6">
    <source>
        <dbReference type="ARBA" id="ARBA00022989"/>
    </source>
</evidence>
<dbReference type="GO" id="GO:0005886">
    <property type="term" value="C:plasma membrane"/>
    <property type="evidence" value="ECO:0007669"/>
    <property type="project" value="TreeGrafter"/>
</dbReference>
<dbReference type="PANTHER" id="PTHR11562">
    <property type="entry name" value="CATION EFFLUX PROTEIN/ ZINC TRANSPORTER"/>
    <property type="match status" value="1"/>
</dbReference>
<feature type="transmembrane region" description="Helical" evidence="10">
    <location>
        <begin position="169"/>
        <end position="191"/>
    </location>
</feature>
<comment type="caution">
    <text evidence="13">The sequence shown here is derived from an EMBL/GenBank/DDBJ whole genome shotgun (WGS) entry which is preliminary data.</text>
</comment>
<keyword evidence="7" id="KW-0406">Ion transport</keyword>
<dbReference type="InterPro" id="IPR050681">
    <property type="entry name" value="CDF/SLC30A"/>
</dbReference>
<feature type="transmembrane region" description="Helical" evidence="10">
    <location>
        <begin position="7"/>
        <end position="31"/>
    </location>
</feature>
<dbReference type="InterPro" id="IPR027469">
    <property type="entry name" value="Cation_efflux_TMD_sf"/>
</dbReference>
<dbReference type="Proteomes" id="UP000007264">
    <property type="component" value="Unassembled WGS sequence"/>
</dbReference>
<keyword evidence="3" id="KW-0813">Transport</keyword>
<evidence type="ECO:0000256" key="4">
    <source>
        <dbReference type="ARBA" id="ARBA00022692"/>
    </source>
</evidence>
<dbReference type="AlphaFoldDB" id="I0Z1R8"/>
<evidence type="ECO:0000256" key="1">
    <source>
        <dbReference type="ARBA" id="ARBA00004141"/>
    </source>
</evidence>